<protein>
    <submittedName>
        <fullName evidence="3">Uncharacterized protein</fullName>
    </submittedName>
</protein>
<feature type="region of interest" description="Disordered" evidence="2">
    <location>
        <begin position="442"/>
        <end position="477"/>
    </location>
</feature>
<organism evidence="3 4">
    <name type="scientific">Pelagomonas calceolata</name>
    <dbReference type="NCBI Taxonomy" id="35677"/>
    <lineage>
        <taxon>Eukaryota</taxon>
        <taxon>Sar</taxon>
        <taxon>Stramenopiles</taxon>
        <taxon>Ochrophyta</taxon>
        <taxon>Pelagophyceae</taxon>
        <taxon>Pelagomonadales</taxon>
        <taxon>Pelagomonadaceae</taxon>
        <taxon>Pelagomonas</taxon>
    </lineage>
</organism>
<dbReference type="PROSITE" id="PS50012">
    <property type="entry name" value="RCC1_3"/>
    <property type="match status" value="4"/>
</dbReference>
<evidence type="ECO:0000313" key="3">
    <source>
        <dbReference type="EMBL" id="CAH0379248.1"/>
    </source>
</evidence>
<comment type="caution">
    <text evidence="3">The sequence shown here is derived from an EMBL/GenBank/DDBJ whole genome shotgun (WGS) entry which is preliminary data.</text>
</comment>
<dbReference type="PANTHER" id="PTHR46207:SF1">
    <property type="entry name" value="PROTEIN RCC2"/>
    <property type="match status" value="1"/>
</dbReference>
<keyword evidence="4" id="KW-1185">Reference proteome</keyword>
<dbReference type="Gene3D" id="2.130.10.30">
    <property type="entry name" value="Regulator of chromosome condensation 1/beta-lactamase-inhibitor protein II"/>
    <property type="match status" value="2"/>
</dbReference>
<dbReference type="PRINTS" id="PR00633">
    <property type="entry name" value="RCCNDNSATION"/>
</dbReference>
<dbReference type="PROSITE" id="PS00626">
    <property type="entry name" value="RCC1_2"/>
    <property type="match status" value="2"/>
</dbReference>
<feature type="compositionally biased region" description="Pro residues" evidence="2">
    <location>
        <begin position="455"/>
        <end position="469"/>
    </location>
</feature>
<dbReference type="InterPro" id="IPR028641">
    <property type="entry name" value="RCC2"/>
</dbReference>
<name>A0A8J2SSG4_9STRA</name>
<evidence type="ECO:0000256" key="1">
    <source>
        <dbReference type="PROSITE-ProRule" id="PRU00235"/>
    </source>
</evidence>
<dbReference type="EMBL" id="CAKKNE010000006">
    <property type="protein sequence ID" value="CAH0379248.1"/>
    <property type="molecule type" value="Genomic_DNA"/>
</dbReference>
<evidence type="ECO:0000256" key="2">
    <source>
        <dbReference type="SAM" id="MobiDB-lite"/>
    </source>
</evidence>
<reference evidence="3" key="1">
    <citation type="submission" date="2021-11" db="EMBL/GenBank/DDBJ databases">
        <authorList>
            <consortium name="Genoscope - CEA"/>
            <person name="William W."/>
        </authorList>
    </citation>
    <scope>NUCLEOTIDE SEQUENCE</scope>
</reference>
<feature type="compositionally biased region" description="Basic and acidic residues" evidence="2">
    <location>
        <begin position="14"/>
        <end position="24"/>
    </location>
</feature>
<evidence type="ECO:0000313" key="4">
    <source>
        <dbReference type="Proteomes" id="UP000789595"/>
    </source>
</evidence>
<feature type="repeat" description="RCC1" evidence="1">
    <location>
        <begin position="215"/>
        <end position="277"/>
    </location>
</feature>
<dbReference type="InterPro" id="IPR000408">
    <property type="entry name" value="Reg_chr_condens"/>
</dbReference>
<dbReference type="AlphaFoldDB" id="A0A8J2SSG4"/>
<feature type="repeat" description="RCC1" evidence="1">
    <location>
        <begin position="161"/>
        <end position="214"/>
    </location>
</feature>
<dbReference type="GO" id="GO:0031267">
    <property type="term" value="F:small GTPase binding"/>
    <property type="evidence" value="ECO:0007669"/>
    <property type="project" value="TreeGrafter"/>
</dbReference>
<sequence length="477" mass="49508">MAENVLGALADLQEESKPEPKEGTNEAVSSVIKVETPNATSVLFCGSADFAAAAKGASGKAQQKKDGANGEEFRAPVIIASLNDKKVRYLSVGPSAGHIVALTGEGTYAWGLNGNGQLGLGAKGGYVHPGPVRAKLWDVDGDTPIAVAAGNRHTLVLYASGTILSCGAGERAQLGLGHKGAALNDQNKPQKVPIEAKVACIAAGHDYSLCADEGGALYSWGWSEYGKLGTGTDGSYNTRDSSIKITYTATDISKIPMEGKIIQVSAGKHHAACLTDEGLGYTWGDNGYGKLGHRDQKQRNAPTRVQGARFSTLLCGDVSTAGLGWPEYQGRPFSKQSGDGLVWVWGVLKGSNGEGATHPVPNYDVQGWAIDKSNFALGGTHCALSGEGAGVAWAFSPVAFGQLGFGPNGVKSSHTANKMDVGEGLVARQVVASVGQTHLLVDSETAKGVETWEPPTEPLPAPATKPRGPPPKKKARS</sequence>
<dbReference type="OrthoDB" id="10256179at2759"/>
<dbReference type="Proteomes" id="UP000789595">
    <property type="component" value="Unassembled WGS sequence"/>
</dbReference>
<dbReference type="SUPFAM" id="SSF50985">
    <property type="entry name" value="RCC1/BLIP-II"/>
    <property type="match status" value="1"/>
</dbReference>
<dbReference type="Pfam" id="PF00415">
    <property type="entry name" value="RCC1"/>
    <property type="match status" value="4"/>
</dbReference>
<proteinExistence type="predicted"/>
<dbReference type="GO" id="GO:0016020">
    <property type="term" value="C:membrane"/>
    <property type="evidence" value="ECO:0007669"/>
    <property type="project" value="TreeGrafter"/>
</dbReference>
<feature type="repeat" description="RCC1" evidence="1">
    <location>
        <begin position="278"/>
        <end position="326"/>
    </location>
</feature>
<gene>
    <name evidence="3" type="ORF">PECAL_6P08550</name>
</gene>
<feature type="repeat" description="RCC1" evidence="1">
    <location>
        <begin position="105"/>
        <end position="160"/>
    </location>
</feature>
<feature type="region of interest" description="Disordered" evidence="2">
    <location>
        <begin position="1"/>
        <end position="28"/>
    </location>
</feature>
<dbReference type="InterPro" id="IPR009091">
    <property type="entry name" value="RCC1/BLIP-II"/>
</dbReference>
<accession>A0A8J2SSG4</accession>
<dbReference type="PANTHER" id="PTHR46207">
    <property type="entry name" value="PROTEIN RCC2"/>
    <property type="match status" value="1"/>
</dbReference>